<dbReference type="InterPro" id="IPR013783">
    <property type="entry name" value="Ig-like_fold"/>
</dbReference>
<dbReference type="Pfam" id="PF07686">
    <property type="entry name" value="V-set"/>
    <property type="match status" value="2"/>
</dbReference>
<dbReference type="Pfam" id="PF13895">
    <property type="entry name" value="Ig_2"/>
    <property type="match status" value="1"/>
</dbReference>
<dbReference type="RefSeq" id="XP_055367786.1">
    <property type="nucleotide sequence ID" value="XM_055511811.1"/>
</dbReference>
<dbReference type="SUPFAM" id="SSF48726">
    <property type="entry name" value="Immunoglobulin"/>
    <property type="match status" value="6"/>
</dbReference>
<feature type="domain" description="Ig-like" evidence="3">
    <location>
        <begin position="298"/>
        <end position="365"/>
    </location>
</feature>
<keyword evidence="2" id="KW-1133">Transmembrane helix</keyword>
<dbReference type="InterPro" id="IPR003598">
    <property type="entry name" value="Ig_sub2"/>
</dbReference>
<proteinExistence type="predicted"/>
<dbReference type="Pfam" id="PF13927">
    <property type="entry name" value="Ig_3"/>
    <property type="match status" value="1"/>
</dbReference>
<gene>
    <name evidence="5 6" type="primary">LOC121202449</name>
</gene>
<dbReference type="SMART" id="SM00409">
    <property type="entry name" value="IG"/>
    <property type="match status" value="5"/>
</dbReference>
<feature type="domain" description="Ig-like" evidence="3">
    <location>
        <begin position="112"/>
        <end position="189"/>
    </location>
</feature>
<dbReference type="PANTHER" id="PTHR46013">
    <property type="entry name" value="VASCULAR CELL ADHESION MOLECULE 1"/>
    <property type="match status" value="1"/>
</dbReference>
<dbReference type="PANTHER" id="PTHR46013:SF4">
    <property type="entry name" value="B-CELL RECEPTOR CD22-RELATED"/>
    <property type="match status" value="1"/>
</dbReference>
<evidence type="ECO:0000256" key="2">
    <source>
        <dbReference type="SAM" id="Phobius"/>
    </source>
</evidence>
<organism evidence="4 5">
    <name type="scientific">Betta splendens</name>
    <name type="common">Siamese fighting fish</name>
    <dbReference type="NCBI Taxonomy" id="158456"/>
    <lineage>
        <taxon>Eukaryota</taxon>
        <taxon>Metazoa</taxon>
        <taxon>Chordata</taxon>
        <taxon>Craniata</taxon>
        <taxon>Vertebrata</taxon>
        <taxon>Euteleostomi</taxon>
        <taxon>Actinopterygii</taxon>
        <taxon>Neopterygii</taxon>
        <taxon>Teleostei</taxon>
        <taxon>Neoteleostei</taxon>
        <taxon>Acanthomorphata</taxon>
        <taxon>Anabantaria</taxon>
        <taxon>Anabantiformes</taxon>
        <taxon>Anabantoidei</taxon>
        <taxon>Osphronemidae</taxon>
        <taxon>Betta</taxon>
    </lineage>
</organism>
<evidence type="ECO:0000313" key="6">
    <source>
        <dbReference type="RefSeq" id="XP_055367790.1"/>
    </source>
</evidence>
<dbReference type="RefSeq" id="XP_055367790.1">
    <property type="nucleotide sequence ID" value="XM_055511815.1"/>
</dbReference>
<feature type="transmembrane region" description="Helical" evidence="2">
    <location>
        <begin position="749"/>
        <end position="768"/>
    </location>
</feature>
<dbReference type="AlphaFoldDB" id="A0A9W2Y0R2"/>
<evidence type="ECO:0000259" key="3">
    <source>
        <dbReference type="PROSITE" id="PS50835"/>
    </source>
</evidence>
<sequence length="814" mass="90597">MLAAVVQGQKGWKVTYSSDVCVSEGSTVEMRCTYTYPDPQHSRVEDKFWFTRVEGYRYVELRKASVFAGRLQESCNRNSCSLRITDVRQSDADVYYFRFSTNQYKGRFTGEPGVTLSVKDLQVEVQNSNKLQCFSSCRLPDHSSFIWYKNGHKIYGNQKVIYGSSSSADSYSCALSGREDFPSASVCVSGQTCNKLIYTDRSICAVKGSSVEISCTYNSHSGSITSKFWFRSDRSGQSPSQPQDLRTDVQFTGRVQVNYTTRRRSTLRISDVTETDSGQYGFTFRAGGFEWGRSLSGPSLTVTDPDLQVLVWTYSTWPKLQCFSSCRLPDHSSFIWYKNGDKMNENQKEISAYSTSADSYSCALSGREDFPSASVCVYGETCNKVIYTDRSICAVKGSSVEISCTYNSHSGSITSEFWFRSDRSGQSPSQPQDLRTDVQFTGRVQVLEAATGGSTLRISDVTETDSGQYGFTFRAGGFEWGRSLSGPSLTVTVLQVQVITSTLQDSYTDAQLRCLSSCSSAARLSYVWFKNGHQVLMEDGSYRGRVHPGDAIVCALKGRENFKSASVYAPDVPSVSVVPSGDILENSPVTLNCSSDANPAANYTWYRDSHPESTHEGPQLVFSSIQLNHSGLYVCAAVNELGKRNKFVSLDVKYAPDVPSVSVVPSGDILENSPVTLTCSSDANPAANYTWYRDSHPEFTHEGPQLVFSSIQLNHSGHFYCEAENQLGRRRSEFVSINVERKSVMIMKITRLTLVVLMLIPVFVLSLWTRKKTALIPRSEWNKPAETLESEPLPDYENMTAAQTDDTEEQDDLV</sequence>
<evidence type="ECO:0000256" key="1">
    <source>
        <dbReference type="SAM" id="MobiDB-lite"/>
    </source>
</evidence>
<reference evidence="5 6" key="1">
    <citation type="submission" date="2025-04" db="UniProtKB">
        <authorList>
            <consortium name="RefSeq"/>
        </authorList>
    </citation>
    <scope>IDENTIFICATION</scope>
</reference>
<evidence type="ECO:0000313" key="4">
    <source>
        <dbReference type="Proteomes" id="UP000515150"/>
    </source>
</evidence>
<dbReference type="OrthoDB" id="10039395at2759"/>
<protein>
    <submittedName>
        <fullName evidence="5 6">Hemicentin-1-like isoform X1</fullName>
    </submittedName>
</protein>
<keyword evidence="2" id="KW-0472">Membrane</keyword>
<accession>A0A9W2Y0R2</accession>
<dbReference type="CDD" id="cd00096">
    <property type="entry name" value="Ig"/>
    <property type="match status" value="2"/>
</dbReference>
<keyword evidence="4" id="KW-1185">Reference proteome</keyword>
<evidence type="ECO:0000313" key="5">
    <source>
        <dbReference type="RefSeq" id="XP_055367786.1"/>
    </source>
</evidence>
<keyword evidence="2" id="KW-0812">Transmembrane</keyword>
<feature type="domain" description="Ig-like" evidence="3">
    <location>
        <begin position="207"/>
        <end position="280"/>
    </location>
</feature>
<feature type="domain" description="Ig-like" evidence="3">
    <location>
        <begin position="659"/>
        <end position="736"/>
    </location>
</feature>
<dbReference type="InterPro" id="IPR013106">
    <property type="entry name" value="Ig_V-set"/>
</dbReference>
<dbReference type="InterPro" id="IPR007110">
    <property type="entry name" value="Ig-like_dom"/>
</dbReference>
<dbReference type="GeneID" id="121202449"/>
<name>A0A9W2Y0R2_BETSP</name>
<dbReference type="Gene3D" id="2.60.40.10">
    <property type="entry name" value="Immunoglobulins"/>
    <property type="match status" value="5"/>
</dbReference>
<dbReference type="SMART" id="SM00408">
    <property type="entry name" value="IGc2"/>
    <property type="match status" value="4"/>
</dbReference>
<dbReference type="KEGG" id="bspl:121202449"/>
<feature type="domain" description="Ig-like" evidence="3">
    <location>
        <begin position="573"/>
        <end position="649"/>
    </location>
</feature>
<dbReference type="Proteomes" id="UP000515150">
    <property type="component" value="Chromosome 1"/>
</dbReference>
<feature type="region of interest" description="Disordered" evidence="1">
    <location>
        <begin position="781"/>
        <end position="814"/>
    </location>
</feature>
<dbReference type="PROSITE" id="PS50835">
    <property type="entry name" value="IG_LIKE"/>
    <property type="match status" value="6"/>
</dbReference>
<feature type="domain" description="Ig-like" evidence="3">
    <location>
        <begin position="371"/>
        <end position="469"/>
    </location>
</feature>
<feature type="compositionally biased region" description="Acidic residues" evidence="1">
    <location>
        <begin position="805"/>
        <end position="814"/>
    </location>
</feature>
<dbReference type="InterPro" id="IPR036179">
    <property type="entry name" value="Ig-like_dom_sf"/>
</dbReference>
<dbReference type="InterPro" id="IPR003599">
    <property type="entry name" value="Ig_sub"/>
</dbReference>